<dbReference type="GO" id="GO:0003677">
    <property type="term" value="F:DNA binding"/>
    <property type="evidence" value="ECO:0007669"/>
    <property type="project" value="UniProtKB-UniRule"/>
</dbReference>
<dbReference type="InterPro" id="IPR050624">
    <property type="entry name" value="HTH-type_Tx_Regulator"/>
</dbReference>
<keyword evidence="1 2" id="KW-0238">DNA-binding</keyword>
<dbReference type="SUPFAM" id="SSF46689">
    <property type="entry name" value="Homeodomain-like"/>
    <property type="match status" value="1"/>
</dbReference>
<dbReference type="KEGG" id="uth:DKZ56_01570"/>
<evidence type="ECO:0000256" key="2">
    <source>
        <dbReference type="PROSITE-ProRule" id="PRU00335"/>
    </source>
</evidence>
<dbReference type="PANTHER" id="PTHR43479:SF7">
    <property type="entry name" value="TETR-FAMILY TRANSCRIPTIONAL REGULATOR"/>
    <property type="match status" value="1"/>
</dbReference>
<dbReference type="Pfam" id="PF00440">
    <property type="entry name" value="TetR_N"/>
    <property type="match status" value="1"/>
</dbReference>
<dbReference type="PROSITE" id="PS50977">
    <property type="entry name" value="HTH_TETR_2"/>
    <property type="match status" value="1"/>
</dbReference>
<gene>
    <name evidence="4" type="ORF">DKZ56_01570</name>
</gene>
<dbReference type="InterPro" id="IPR009057">
    <property type="entry name" value="Homeodomain-like_sf"/>
</dbReference>
<dbReference type="EMBL" id="CP036528">
    <property type="protein sequence ID" value="QBK24700.1"/>
    <property type="molecule type" value="Genomic_DNA"/>
</dbReference>
<protein>
    <submittedName>
        <fullName evidence="4">TetR family transcriptional regulator</fullName>
    </submittedName>
</protein>
<dbReference type="Pfam" id="PF14278">
    <property type="entry name" value="TetR_C_8"/>
    <property type="match status" value="1"/>
</dbReference>
<dbReference type="PANTHER" id="PTHR43479">
    <property type="entry name" value="ACREF/ENVCD OPERON REPRESSOR-RELATED"/>
    <property type="match status" value="1"/>
</dbReference>
<dbReference type="InterPro" id="IPR001647">
    <property type="entry name" value="HTH_TetR"/>
</dbReference>
<evidence type="ECO:0000259" key="3">
    <source>
        <dbReference type="PROSITE" id="PS50977"/>
    </source>
</evidence>
<feature type="domain" description="HTH tetR-type" evidence="3">
    <location>
        <begin position="9"/>
        <end position="69"/>
    </location>
</feature>
<evidence type="ECO:0000313" key="5">
    <source>
        <dbReference type="Proteomes" id="UP000291151"/>
    </source>
</evidence>
<dbReference type="AlphaFoldDB" id="A0A4V1A2R8"/>
<feature type="DNA-binding region" description="H-T-H motif" evidence="2">
    <location>
        <begin position="32"/>
        <end position="51"/>
    </location>
</feature>
<dbReference type="Proteomes" id="UP000291151">
    <property type="component" value="Chromosome"/>
</dbReference>
<dbReference type="InterPro" id="IPR039532">
    <property type="entry name" value="TetR_C_Firmicutes"/>
</dbReference>
<organism evidence="4 5">
    <name type="scientific">Ureibacillus thermophilus</name>
    <dbReference type="NCBI Taxonomy" id="367743"/>
    <lineage>
        <taxon>Bacteria</taxon>
        <taxon>Bacillati</taxon>
        <taxon>Bacillota</taxon>
        <taxon>Bacilli</taxon>
        <taxon>Bacillales</taxon>
        <taxon>Caryophanaceae</taxon>
        <taxon>Ureibacillus</taxon>
    </lineage>
</organism>
<name>A0A4V1A2R8_9BACL</name>
<proteinExistence type="predicted"/>
<evidence type="ECO:0000313" key="4">
    <source>
        <dbReference type="EMBL" id="QBK24700.1"/>
    </source>
</evidence>
<keyword evidence="5" id="KW-1185">Reference proteome</keyword>
<reference evidence="4 5" key="1">
    <citation type="submission" date="2019-02" db="EMBL/GenBank/DDBJ databases">
        <title>Ureibacillus thermophilus.</title>
        <authorList>
            <person name="Sunny J.S."/>
            <person name="Natarajan A."/>
            <person name="Saleena L.M."/>
        </authorList>
    </citation>
    <scope>NUCLEOTIDE SEQUENCE [LARGE SCALE GENOMIC DNA]</scope>
    <source>
        <strain evidence="4 5">LM102</strain>
    </source>
</reference>
<accession>A0A4V1A2R8</accession>
<sequence>MDTSMKNNHETKKLLSSSLKELMKKKPVEQISIREITELAGLNRQTFYYHFEDIYDLLKWTFQQEALVLIDVHESAKVWQEGLLQLFHYLDENRDICLCALQSLGREHIKRFFYSDIHDIIYRVVYEFGIKLQAQKEYVSFLSHFFTLSLGAIVESWLNGELEQSPEELVNMIDLFVQDQLRGAEQRIFNHK</sequence>
<evidence type="ECO:0000256" key="1">
    <source>
        <dbReference type="ARBA" id="ARBA00023125"/>
    </source>
</evidence>
<dbReference type="Gene3D" id="1.10.357.10">
    <property type="entry name" value="Tetracycline Repressor, domain 2"/>
    <property type="match status" value="1"/>
</dbReference>